<protein>
    <submittedName>
        <fullName evidence="4">Response regulator</fullName>
    </submittedName>
</protein>
<dbReference type="SMART" id="SM00448">
    <property type="entry name" value="REC"/>
    <property type="match status" value="1"/>
</dbReference>
<dbReference type="RefSeq" id="WP_193079829.1">
    <property type="nucleotide sequence ID" value="NZ_CP045201.1"/>
</dbReference>
<evidence type="ECO:0000313" key="5">
    <source>
        <dbReference type="Proteomes" id="UP000594118"/>
    </source>
</evidence>
<dbReference type="Pfam" id="PF00072">
    <property type="entry name" value="Response_reg"/>
    <property type="match status" value="1"/>
</dbReference>
<name>A0A7L9WNC9_9RHOB</name>
<dbReference type="PANTHER" id="PTHR44591">
    <property type="entry name" value="STRESS RESPONSE REGULATOR PROTEIN 1"/>
    <property type="match status" value="1"/>
</dbReference>
<dbReference type="InterPro" id="IPR011006">
    <property type="entry name" value="CheY-like_superfamily"/>
</dbReference>
<feature type="domain" description="Response regulatory" evidence="3">
    <location>
        <begin position="6"/>
        <end position="120"/>
    </location>
</feature>
<dbReference type="EMBL" id="CP045201">
    <property type="protein sequence ID" value="QOL81915.1"/>
    <property type="molecule type" value="Genomic_DNA"/>
</dbReference>
<dbReference type="InterPro" id="IPR001789">
    <property type="entry name" value="Sig_transdc_resp-reg_receiver"/>
</dbReference>
<evidence type="ECO:0000259" key="3">
    <source>
        <dbReference type="PROSITE" id="PS50110"/>
    </source>
</evidence>
<evidence type="ECO:0000256" key="1">
    <source>
        <dbReference type="ARBA" id="ARBA00022553"/>
    </source>
</evidence>
<keyword evidence="5" id="KW-1185">Reference proteome</keyword>
<sequence>MSHPLMVAIVDDDPGVRASVDNLLRSAGMEGTEFATAEELLACDNPGVFDCIVTDLHMPGMSGIELQEEMARRSWLKPVIVMTAYPTTASRQQALEHGARAFLTKPVDPDALLDAIEAASV</sequence>
<gene>
    <name evidence="4" type="ORF">F3W81_14430</name>
</gene>
<accession>A0A7L9WNC9</accession>
<dbReference type="PANTHER" id="PTHR44591:SF25">
    <property type="entry name" value="CHEMOTAXIS TWO-COMPONENT RESPONSE REGULATOR"/>
    <property type="match status" value="1"/>
</dbReference>
<dbReference type="KEGG" id="pshq:F3W81_14430"/>
<dbReference type="SUPFAM" id="SSF52172">
    <property type="entry name" value="CheY-like"/>
    <property type="match status" value="1"/>
</dbReference>
<keyword evidence="1 2" id="KW-0597">Phosphoprotein</keyword>
<reference evidence="4 5" key="1">
    <citation type="submission" date="2019-10" db="EMBL/GenBank/DDBJ databases">
        <title>Pseudopuniceibacterium sp. HQ09 islated from Antarctica.</title>
        <authorList>
            <person name="Liao L."/>
            <person name="Su S."/>
            <person name="Chen B."/>
            <person name="Yu Y."/>
        </authorList>
    </citation>
    <scope>NUCLEOTIDE SEQUENCE [LARGE SCALE GENOMIC DNA]</scope>
    <source>
        <strain evidence="4 5">HQ09</strain>
    </source>
</reference>
<evidence type="ECO:0000313" key="4">
    <source>
        <dbReference type="EMBL" id="QOL81915.1"/>
    </source>
</evidence>
<organism evidence="4 5">
    <name type="scientific">Pseudooceanicola spongiae</name>
    <dbReference type="NCBI Taxonomy" id="2613965"/>
    <lineage>
        <taxon>Bacteria</taxon>
        <taxon>Pseudomonadati</taxon>
        <taxon>Pseudomonadota</taxon>
        <taxon>Alphaproteobacteria</taxon>
        <taxon>Rhodobacterales</taxon>
        <taxon>Paracoccaceae</taxon>
        <taxon>Pseudooceanicola</taxon>
    </lineage>
</organism>
<dbReference type="PROSITE" id="PS50110">
    <property type="entry name" value="RESPONSE_REGULATORY"/>
    <property type="match status" value="1"/>
</dbReference>
<proteinExistence type="predicted"/>
<dbReference type="Proteomes" id="UP000594118">
    <property type="component" value="Chromosome"/>
</dbReference>
<feature type="modified residue" description="4-aspartylphosphate" evidence="2">
    <location>
        <position position="55"/>
    </location>
</feature>
<dbReference type="AlphaFoldDB" id="A0A7L9WNC9"/>
<evidence type="ECO:0000256" key="2">
    <source>
        <dbReference type="PROSITE-ProRule" id="PRU00169"/>
    </source>
</evidence>
<dbReference type="GO" id="GO:0000160">
    <property type="term" value="P:phosphorelay signal transduction system"/>
    <property type="evidence" value="ECO:0007669"/>
    <property type="project" value="InterPro"/>
</dbReference>
<dbReference type="Gene3D" id="3.40.50.2300">
    <property type="match status" value="1"/>
</dbReference>
<dbReference type="InterPro" id="IPR050595">
    <property type="entry name" value="Bact_response_regulator"/>
</dbReference>